<sequence>MTTLLWLGFSGVFLYNFCFLKGLKYISAGRGALVIALDPVVIALVSWLWLKDKMTPLKALGIATALAGCVLVISDGHPERLLKGDVGMGELLILGCVVYIHRATRNTDALAVGGDVLCLCRWLCITGLGGIV</sequence>
<dbReference type="InterPro" id="IPR037185">
    <property type="entry name" value="EmrE-like"/>
</dbReference>
<name>A0A8J3CNC7_9BURK</name>
<reference evidence="3" key="2">
    <citation type="submission" date="2020-09" db="EMBL/GenBank/DDBJ databases">
        <authorList>
            <person name="Sun Q."/>
            <person name="Kim S."/>
        </authorList>
    </citation>
    <scope>NUCLEOTIDE SEQUENCE</scope>
    <source>
        <strain evidence="3">KCTC 32501</strain>
    </source>
</reference>
<gene>
    <name evidence="3" type="ORF">GCM10009007_15450</name>
</gene>
<keyword evidence="1" id="KW-0472">Membrane</keyword>
<dbReference type="AlphaFoldDB" id="A0A8J3CNC7"/>
<feature type="domain" description="EamA" evidence="2">
    <location>
        <begin position="4"/>
        <end position="73"/>
    </location>
</feature>
<evidence type="ECO:0000256" key="1">
    <source>
        <dbReference type="SAM" id="Phobius"/>
    </source>
</evidence>
<protein>
    <recommendedName>
        <fullName evidence="2">EamA domain-containing protein</fullName>
    </recommendedName>
</protein>
<comment type="caution">
    <text evidence="3">The sequence shown here is derived from an EMBL/GenBank/DDBJ whole genome shotgun (WGS) entry which is preliminary data.</text>
</comment>
<evidence type="ECO:0000313" key="3">
    <source>
        <dbReference type="EMBL" id="GHA75223.1"/>
    </source>
</evidence>
<dbReference type="Gene3D" id="1.10.3730.20">
    <property type="match status" value="1"/>
</dbReference>
<dbReference type="Proteomes" id="UP000614287">
    <property type="component" value="Unassembled WGS sequence"/>
</dbReference>
<accession>A0A8J3CNC7</accession>
<reference evidence="3" key="1">
    <citation type="journal article" date="2014" name="Int. J. Syst. Evol. Microbiol.">
        <title>Complete genome sequence of Corynebacterium casei LMG S-19264T (=DSM 44701T), isolated from a smear-ripened cheese.</title>
        <authorList>
            <consortium name="US DOE Joint Genome Institute (JGI-PGF)"/>
            <person name="Walter F."/>
            <person name="Albersmeier A."/>
            <person name="Kalinowski J."/>
            <person name="Ruckert C."/>
        </authorList>
    </citation>
    <scope>NUCLEOTIDE SEQUENCE</scope>
    <source>
        <strain evidence="3">KCTC 32501</strain>
    </source>
</reference>
<dbReference type="InterPro" id="IPR000620">
    <property type="entry name" value="EamA_dom"/>
</dbReference>
<feature type="transmembrane region" description="Helical" evidence="1">
    <location>
        <begin position="30"/>
        <end position="50"/>
    </location>
</feature>
<keyword evidence="1" id="KW-1133">Transmembrane helix</keyword>
<evidence type="ECO:0000313" key="4">
    <source>
        <dbReference type="Proteomes" id="UP000614287"/>
    </source>
</evidence>
<keyword evidence="4" id="KW-1185">Reference proteome</keyword>
<keyword evidence="1" id="KW-0812">Transmembrane</keyword>
<proteinExistence type="predicted"/>
<organism evidence="3 4">
    <name type="scientific">Formosimonas limnophila</name>
    <dbReference type="NCBI Taxonomy" id="1384487"/>
    <lineage>
        <taxon>Bacteria</taxon>
        <taxon>Pseudomonadati</taxon>
        <taxon>Pseudomonadota</taxon>
        <taxon>Betaproteobacteria</taxon>
        <taxon>Burkholderiales</taxon>
        <taxon>Burkholderiaceae</taxon>
        <taxon>Formosimonas</taxon>
    </lineage>
</organism>
<dbReference type="GO" id="GO:0016020">
    <property type="term" value="C:membrane"/>
    <property type="evidence" value="ECO:0007669"/>
    <property type="project" value="InterPro"/>
</dbReference>
<dbReference type="EMBL" id="BMZG01000007">
    <property type="protein sequence ID" value="GHA75223.1"/>
    <property type="molecule type" value="Genomic_DNA"/>
</dbReference>
<feature type="transmembrane region" description="Helical" evidence="1">
    <location>
        <begin position="6"/>
        <end position="23"/>
    </location>
</feature>
<evidence type="ECO:0000259" key="2">
    <source>
        <dbReference type="Pfam" id="PF00892"/>
    </source>
</evidence>
<dbReference type="Pfam" id="PF00892">
    <property type="entry name" value="EamA"/>
    <property type="match status" value="1"/>
</dbReference>
<dbReference type="SUPFAM" id="SSF103481">
    <property type="entry name" value="Multidrug resistance efflux transporter EmrE"/>
    <property type="match status" value="1"/>
</dbReference>